<sequence length="139" mass="15873">MDCINNLKNKYREFQEAMEVCFPKVDKNLIVELLGELKEDEFPGYNLQIKLREGFDEDRFRESILRDFGVLPAFHRDEKYGGHAALEHRVNFDTLSYLSNMEDVDFIKGSRAGGGRASIGPRMERTEEDKISGPPGGKA</sequence>
<dbReference type="OrthoDB" id="11259at2157"/>
<dbReference type="RefSeq" id="WP_134484568.1">
    <property type="nucleotide sequence ID" value="NZ_LR216287.1"/>
</dbReference>
<protein>
    <submittedName>
        <fullName evidence="2">Uncharacterized protein</fullName>
    </submittedName>
</protein>
<evidence type="ECO:0000313" key="3">
    <source>
        <dbReference type="Proteomes" id="UP000294299"/>
    </source>
</evidence>
<keyword evidence="3" id="KW-1185">Reference proteome</keyword>
<evidence type="ECO:0000256" key="1">
    <source>
        <dbReference type="SAM" id="MobiDB-lite"/>
    </source>
</evidence>
<gene>
    <name evidence="2" type="ORF">NFRAN_2006</name>
</gene>
<dbReference type="KEGG" id="nfn:NFRAN_2006"/>
<dbReference type="GeneID" id="39421295"/>
<dbReference type="Proteomes" id="UP000294299">
    <property type="component" value="Chromosome NFRAN"/>
</dbReference>
<organism evidence="2 3">
    <name type="scientific">Candidatus Nitrosocosmicus franklandianus</name>
    <dbReference type="NCBI Taxonomy" id="1798806"/>
    <lineage>
        <taxon>Archaea</taxon>
        <taxon>Nitrososphaerota</taxon>
        <taxon>Nitrososphaeria</taxon>
        <taxon>Nitrososphaerales</taxon>
        <taxon>Nitrososphaeraceae</taxon>
        <taxon>Candidatus Nitrosocosmicus</taxon>
    </lineage>
</organism>
<proteinExistence type="predicted"/>
<dbReference type="EMBL" id="LR216287">
    <property type="protein sequence ID" value="VFJ14328.1"/>
    <property type="molecule type" value="Genomic_DNA"/>
</dbReference>
<name>A0A484IB07_9ARCH</name>
<feature type="region of interest" description="Disordered" evidence="1">
    <location>
        <begin position="112"/>
        <end position="139"/>
    </location>
</feature>
<feature type="compositionally biased region" description="Basic and acidic residues" evidence="1">
    <location>
        <begin position="122"/>
        <end position="131"/>
    </location>
</feature>
<accession>A0A484IB07</accession>
<reference evidence="2 3" key="1">
    <citation type="submission" date="2019-02" db="EMBL/GenBank/DDBJ databases">
        <authorList>
            <person name="Lehtovirta-Morley E L."/>
        </authorList>
    </citation>
    <scope>NUCLEOTIDE SEQUENCE [LARGE SCALE GENOMIC DNA]</scope>
    <source>
        <strain evidence="2">NFRAN1</strain>
    </source>
</reference>
<evidence type="ECO:0000313" key="2">
    <source>
        <dbReference type="EMBL" id="VFJ14328.1"/>
    </source>
</evidence>
<dbReference type="AlphaFoldDB" id="A0A484IB07"/>